<feature type="active site" evidence="6">
    <location>
        <position position="145"/>
    </location>
</feature>
<dbReference type="SUPFAM" id="SSF55874">
    <property type="entry name" value="ATPase domain of HSP90 chaperone/DNA topoisomerase II/histidine kinase"/>
    <property type="match status" value="1"/>
</dbReference>
<dbReference type="Pfam" id="PF01739">
    <property type="entry name" value="CheR"/>
    <property type="match status" value="1"/>
</dbReference>
<dbReference type="PROSITE" id="PS50109">
    <property type="entry name" value="HIS_KIN"/>
    <property type="match status" value="1"/>
</dbReference>
<evidence type="ECO:0000313" key="13">
    <source>
        <dbReference type="Proteomes" id="UP000304900"/>
    </source>
</evidence>
<dbReference type="GO" id="GO:0008984">
    <property type="term" value="F:protein-glutamate methylesterase activity"/>
    <property type="evidence" value="ECO:0007669"/>
    <property type="project" value="InterPro"/>
</dbReference>
<sequence>MSEKLPTRKNILKEEKPVRIVAIGASAGGLDAISRILENLSPATGMAYVYIQHLSPTFESHLKDILSRLTAMTVEEASHEMKIEPNHVYIIPPDKDMEILDGALTLIQRKPRPFLHLPIDKFFISLSERQKDGAIGIILSGMANDGTLGLKAIKVAGGVTIAQDDSAKHQSMPRYAITEGVVDLVLSPFEIAKELERLSGQTAVFKLTAVQEEDVEDEASDEDLKKILQYLKQAVGVDFDHYKMSTIRRRIVRRMLLYKLETLNDYSIYLKQHPNEARTLYNDLLINVTNFFRDTETMDYLEKKLFPQIIKNKSAGETIRIWIPACSTGQEAYSLAMILLELLGETTAISIQIFASDLSELAISRARQGLYSKSEVVDVSATRISRFFIKKDDQYLVKKSIRDLCVFAPHNVLRDPPFSRLDLISCRNLLIYLDTVYQQKVMGTFHYALNPEGFLLLGNSEAVGSAVSLFSQIDKKQKIFIRKSRDASKAAFDMNLRWRVAARLGHTGSVNIRSKISELPAPVRDLDKEVDAFLLKKYVPACIVVDQDLEILQFRGSTGLFLEHSPGKASFNLLKMARPSLVFELRNTIHKSKKSGEIFRKTGLEMTVNERTHYVEIEVVPIRNTADQSLFLVLLEEVMPGVLAEDKISNFRDDRIKQLEMELSSLRKDMHSIIEEQEKSNEELQSANEEIVSSNEELQSINEELETSKEEIESTNEELLTINQELLTRNDQLTEAYGYAEAIFSTIGEATLVLNKELRIKSANKAFYKIFHVQEEHIEGRMFYELDKRQWDIPQLRQLLEEVITNNAHIKSYEVCLHFQGVGEKIMLLHARKVVQHERKEAILLVIEDITEHRRVQRMLEERQAWFHDMIDHAPALVWVTGQDSRINFLNKALLEFTGHIAGDSDYDFTSYIHENDREQYKATCTKKFPDKQIFSIEYRLRRNDGEYRWVLETAKPMFSPDGKFTGYIGNGTEIHLQKTLSEQLNLHVQQRTQELRETNIELETSNKELTKTADRLLSVLNGVPAAITLMEVIKDDKTGEAVDFIISVYNHQVLELTGFNPENIHENSSIERKPKLKMPELLDLYIRVLKTGEPVYKEISDLFPGDNSCYAFFITRQIDKNGVVVTILDISERKNADKKLMKSLESLQAVLDCSPGSISYLKPVYGEKKEVEDFILVVSNQKFANEFHKPLSELVDSRATELYPADAIAKMKQVLSTGEHSYEEIYFSEEKKWSGISIMRHKQGVVIAGLNITSLKDAEQQQIKWIQQLDESNEMIQSLEKMRQYISHRGEFLRATSHDLRSSFGIIMGATALLNLMDTEEQRARSLEMIQRNLRQVTYMMNQLLDYSRLEAGQERLEISNFDVSDMLNELCESMVPIAKDKNLWLKIDGEDQLIIQGDLVKIRRIVQNLVLNAIKYTKNGRVSVKWGRSENIEKLSKFTDYQWFIDVEDTGVGISASLLSQLTETSEDVKQVMGQSSASATGEGIGLFIVKRLCELLSAGLTIESNEGEGTLFRILLPVTYKNEGN</sequence>
<dbReference type="InterPro" id="IPR000700">
    <property type="entry name" value="PAS-assoc_C"/>
</dbReference>
<dbReference type="InterPro" id="IPR000673">
    <property type="entry name" value="Sig_transdc_resp-reg_Me-estase"/>
</dbReference>
<evidence type="ECO:0000256" key="3">
    <source>
        <dbReference type="ARBA" id="ARBA00022603"/>
    </source>
</evidence>
<keyword evidence="5" id="KW-0949">S-adenosyl-L-methionine</keyword>
<dbReference type="SUPFAM" id="SSF53335">
    <property type="entry name" value="S-adenosyl-L-methionine-dependent methyltransferases"/>
    <property type="match status" value="1"/>
</dbReference>
<feature type="domain" description="PAC" evidence="9">
    <location>
        <begin position="935"/>
        <end position="987"/>
    </location>
</feature>
<dbReference type="Pfam" id="PF08448">
    <property type="entry name" value="PAS_4"/>
    <property type="match status" value="1"/>
</dbReference>
<dbReference type="InterPro" id="IPR003594">
    <property type="entry name" value="HATPase_dom"/>
</dbReference>
<dbReference type="InterPro" id="IPR035965">
    <property type="entry name" value="PAS-like_dom_sf"/>
</dbReference>
<dbReference type="SMART" id="SM00388">
    <property type="entry name" value="HisKA"/>
    <property type="match status" value="1"/>
</dbReference>
<dbReference type="Proteomes" id="UP000304900">
    <property type="component" value="Unassembled WGS sequence"/>
</dbReference>
<dbReference type="InterPro" id="IPR036804">
    <property type="entry name" value="CheR_N_sf"/>
</dbReference>
<accession>A0A4U6D489</accession>
<dbReference type="GO" id="GO:0000155">
    <property type="term" value="F:phosphorelay sensor kinase activity"/>
    <property type="evidence" value="ECO:0007669"/>
    <property type="project" value="InterPro"/>
</dbReference>
<comment type="caution">
    <text evidence="12">The sequence shown here is derived from an EMBL/GenBank/DDBJ whole genome shotgun (WGS) entry which is preliminary data.</text>
</comment>
<evidence type="ECO:0000259" key="10">
    <source>
        <dbReference type="PROSITE" id="PS50122"/>
    </source>
</evidence>
<dbReference type="CDD" id="cd16434">
    <property type="entry name" value="CheB-CheR_fusion"/>
    <property type="match status" value="1"/>
</dbReference>
<dbReference type="InterPro" id="IPR022641">
    <property type="entry name" value="CheR_N"/>
</dbReference>
<dbReference type="PROSITE" id="PS50122">
    <property type="entry name" value="CHEB"/>
    <property type="match status" value="1"/>
</dbReference>
<dbReference type="Pfam" id="PF01339">
    <property type="entry name" value="CheB_methylest"/>
    <property type="match status" value="1"/>
</dbReference>
<dbReference type="CDD" id="cd00130">
    <property type="entry name" value="PAS"/>
    <property type="match status" value="1"/>
</dbReference>
<dbReference type="SMART" id="SM00086">
    <property type="entry name" value="PAC"/>
    <property type="match status" value="1"/>
</dbReference>
<dbReference type="InterPro" id="IPR005467">
    <property type="entry name" value="His_kinase_dom"/>
</dbReference>
<reference evidence="12 13" key="1">
    <citation type="submission" date="2019-05" db="EMBL/GenBank/DDBJ databases">
        <title>Dyadobacter AR-3-8 sp. nov., isolated from arctic soil.</title>
        <authorList>
            <person name="Chaudhary D.K."/>
        </authorList>
    </citation>
    <scope>NUCLEOTIDE SEQUENCE [LARGE SCALE GENOMIC DNA]</scope>
    <source>
        <strain evidence="12 13">AR-3-8</strain>
    </source>
</reference>
<dbReference type="GO" id="GO:0000156">
    <property type="term" value="F:phosphorelay response regulator activity"/>
    <property type="evidence" value="ECO:0007669"/>
    <property type="project" value="InterPro"/>
</dbReference>
<keyword evidence="6" id="KW-0145">Chemotaxis</keyword>
<dbReference type="InterPro" id="IPR013656">
    <property type="entry name" value="PAS_4"/>
</dbReference>
<evidence type="ECO:0000256" key="4">
    <source>
        <dbReference type="ARBA" id="ARBA00022679"/>
    </source>
</evidence>
<evidence type="ECO:0000256" key="6">
    <source>
        <dbReference type="PROSITE-ProRule" id="PRU00050"/>
    </source>
</evidence>
<dbReference type="Gene3D" id="1.10.155.10">
    <property type="entry name" value="Chemotaxis receptor methyltransferase CheR, N-terminal domain"/>
    <property type="match status" value="1"/>
</dbReference>
<dbReference type="Gene3D" id="3.40.50.150">
    <property type="entry name" value="Vaccinia Virus protein VP39"/>
    <property type="match status" value="1"/>
</dbReference>
<dbReference type="InterPro" id="IPR022642">
    <property type="entry name" value="CheR_C"/>
</dbReference>
<dbReference type="Gene3D" id="3.40.50.180">
    <property type="entry name" value="Methylesterase CheB, C-terminal domain"/>
    <property type="match status" value="1"/>
</dbReference>
<keyword evidence="4" id="KW-0808">Transferase</keyword>
<dbReference type="InterPro" id="IPR013655">
    <property type="entry name" value="PAS_fold_3"/>
</dbReference>
<dbReference type="Pfam" id="PF00512">
    <property type="entry name" value="HisKA"/>
    <property type="match status" value="1"/>
</dbReference>
<gene>
    <name evidence="12" type="ORF">FDK13_17575</name>
</gene>
<dbReference type="SMART" id="SM00091">
    <property type="entry name" value="PAS"/>
    <property type="match status" value="4"/>
</dbReference>
<evidence type="ECO:0000259" key="8">
    <source>
        <dbReference type="PROSITE" id="PS50109"/>
    </source>
</evidence>
<dbReference type="RefSeq" id="WP_137341322.1">
    <property type="nucleotide sequence ID" value="NZ_BSQH01000003.1"/>
</dbReference>
<dbReference type="PANTHER" id="PTHR24422">
    <property type="entry name" value="CHEMOTAXIS PROTEIN METHYLTRANSFERASE"/>
    <property type="match status" value="1"/>
</dbReference>
<dbReference type="InterPro" id="IPR029063">
    <property type="entry name" value="SAM-dependent_MTases_sf"/>
</dbReference>
<comment type="catalytic activity">
    <reaction evidence="1">
        <text>ATP + protein L-histidine = ADP + protein N-phospho-L-histidine.</text>
        <dbReference type="EC" id="2.7.13.3"/>
    </reaction>
</comment>
<dbReference type="InterPro" id="IPR036097">
    <property type="entry name" value="HisK_dim/P_sf"/>
</dbReference>
<dbReference type="SUPFAM" id="SSF55785">
    <property type="entry name" value="PYP-like sensor domain (PAS domain)"/>
    <property type="match status" value="4"/>
</dbReference>
<dbReference type="InterPro" id="IPR036890">
    <property type="entry name" value="HATPase_C_sf"/>
</dbReference>
<dbReference type="PROSITE" id="PS50123">
    <property type="entry name" value="CHER"/>
    <property type="match status" value="1"/>
</dbReference>
<evidence type="ECO:0000256" key="7">
    <source>
        <dbReference type="SAM" id="MobiDB-lite"/>
    </source>
</evidence>
<dbReference type="CDD" id="cd00082">
    <property type="entry name" value="HisKA"/>
    <property type="match status" value="1"/>
</dbReference>
<dbReference type="InterPro" id="IPR001610">
    <property type="entry name" value="PAC"/>
</dbReference>
<feature type="active site" evidence="6">
    <location>
        <position position="53"/>
    </location>
</feature>
<dbReference type="EMBL" id="SZVO01000008">
    <property type="protein sequence ID" value="TKT90778.1"/>
    <property type="molecule type" value="Genomic_DNA"/>
</dbReference>
<dbReference type="SUPFAM" id="SSF47757">
    <property type="entry name" value="Chemotaxis receptor methyltransferase CheR, N-terminal domain"/>
    <property type="match status" value="1"/>
</dbReference>
<evidence type="ECO:0000256" key="2">
    <source>
        <dbReference type="ARBA" id="ARBA00001541"/>
    </source>
</evidence>
<dbReference type="Gene3D" id="3.30.450.20">
    <property type="entry name" value="PAS domain"/>
    <property type="match status" value="3"/>
</dbReference>
<dbReference type="Gene3D" id="1.10.287.130">
    <property type="match status" value="1"/>
</dbReference>
<dbReference type="GO" id="GO:0008983">
    <property type="term" value="F:protein-glutamate O-methyltransferase activity"/>
    <property type="evidence" value="ECO:0007669"/>
    <property type="project" value="UniProtKB-EC"/>
</dbReference>
<dbReference type="InterPro" id="IPR000014">
    <property type="entry name" value="PAS"/>
</dbReference>
<dbReference type="Pfam" id="PF02518">
    <property type="entry name" value="HATPase_c"/>
    <property type="match status" value="1"/>
</dbReference>
<keyword evidence="6" id="KW-0378">Hydrolase</keyword>
<dbReference type="GO" id="GO:0032259">
    <property type="term" value="P:methylation"/>
    <property type="evidence" value="ECO:0007669"/>
    <property type="project" value="UniProtKB-KW"/>
</dbReference>
<dbReference type="GO" id="GO:0006935">
    <property type="term" value="P:chemotaxis"/>
    <property type="evidence" value="ECO:0007669"/>
    <property type="project" value="UniProtKB-UniRule"/>
</dbReference>
<dbReference type="InterPro" id="IPR000780">
    <property type="entry name" value="CheR_MeTrfase"/>
</dbReference>
<dbReference type="PRINTS" id="PR00996">
    <property type="entry name" value="CHERMTFRASE"/>
</dbReference>
<dbReference type="SMART" id="SM00387">
    <property type="entry name" value="HATPase_c"/>
    <property type="match status" value="1"/>
</dbReference>
<dbReference type="OrthoDB" id="9816309at2"/>
<feature type="domain" description="CheR-type methyltransferase" evidence="11">
    <location>
        <begin position="220"/>
        <end position="486"/>
    </location>
</feature>
<dbReference type="GO" id="GO:0005737">
    <property type="term" value="C:cytoplasm"/>
    <property type="evidence" value="ECO:0007669"/>
    <property type="project" value="InterPro"/>
</dbReference>
<dbReference type="PANTHER" id="PTHR24422:SF27">
    <property type="entry name" value="PROTEIN-GLUTAMATE O-METHYLTRANSFERASE"/>
    <property type="match status" value="1"/>
</dbReference>
<dbReference type="NCBIfam" id="TIGR00229">
    <property type="entry name" value="sensory_box"/>
    <property type="match status" value="2"/>
</dbReference>
<dbReference type="Gene3D" id="3.30.565.10">
    <property type="entry name" value="Histidine kinase-like ATPase, C-terminal domain"/>
    <property type="match status" value="1"/>
</dbReference>
<dbReference type="Pfam" id="PF03705">
    <property type="entry name" value="CheR_N"/>
    <property type="match status" value="1"/>
</dbReference>
<dbReference type="SUPFAM" id="SSF47384">
    <property type="entry name" value="Homodimeric domain of signal transducing histidine kinase"/>
    <property type="match status" value="1"/>
</dbReference>
<protein>
    <submittedName>
        <fullName evidence="12">PAS domain S-box protein</fullName>
    </submittedName>
</protein>
<feature type="domain" description="CheB-type methylesterase" evidence="10">
    <location>
        <begin position="17"/>
        <end position="195"/>
    </location>
</feature>
<feature type="active site" evidence="6">
    <location>
        <position position="26"/>
    </location>
</feature>
<evidence type="ECO:0000259" key="11">
    <source>
        <dbReference type="PROSITE" id="PS50123"/>
    </source>
</evidence>
<organism evidence="12 13">
    <name type="scientific">Dyadobacter frigoris</name>
    <dbReference type="NCBI Taxonomy" id="2576211"/>
    <lineage>
        <taxon>Bacteria</taxon>
        <taxon>Pseudomonadati</taxon>
        <taxon>Bacteroidota</taxon>
        <taxon>Cytophagia</taxon>
        <taxon>Cytophagales</taxon>
        <taxon>Spirosomataceae</taxon>
        <taxon>Dyadobacter</taxon>
    </lineage>
</organism>
<keyword evidence="3" id="KW-0489">Methyltransferase</keyword>
<proteinExistence type="predicted"/>
<evidence type="ECO:0000313" key="12">
    <source>
        <dbReference type="EMBL" id="TKT90778.1"/>
    </source>
</evidence>
<dbReference type="SMART" id="SM00138">
    <property type="entry name" value="MeTrc"/>
    <property type="match status" value="1"/>
</dbReference>
<feature type="domain" description="Histidine kinase" evidence="8">
    <location>
        <begin position="1296"/>
        <end position="1523"/>
    </location>
</feature>
<dbReference type="InterPro" id="IPR050903">
    <property type="entry name" value="Bact_Chemotaxis_MeTrfase"/>
</dbReference>
<dbReference type="PROSITE" id="PS50113">
    <property type="entry name" value="PAC"/>
    <property type="match status" value="1"/>
</dbReference>
<dbReference type="InterPro" id="IPR003661">
    <property type="entry name" value="HisK_dim/P_dom"/>
</dbReference>
<feature type="region of interest" description="Disordered" evidence="7">
    <location>
        <begin position="677"/>
        <end position="714"/>
    </location>
</feature>
<dbReference type="SUPFAM" id="SSF52738">
    <property type="entry name" value="Methylesterase CheB, C-terminal domain"/>
    <property type="match status" value="1"/>
</dbReference>
<evidence type="ECO:0000256" key="1">
    <source>
        <dbReference type="ARBA" id="ARBA00000085"/>
    </source>
</evidence>
<comment type="catalytic activity">
    <reaction evidence="2">
        <text>L-glutamyl-[protein] + S-adenosyl-L-methionine = [protein]-L-glutamate 5-O-methyl ester + S-adenosyl-L-homocysteine</text>
        <dbReference type="Rhea" id="RHEA:24452"/>
        <dbReference type="Rhea" id="RHEA-COMP:10208"/>
        <dbReference type="Rhea" id="RHEA-COMP:10311"/>
        <dbReference type="ChEBI" id="CHEBI:29973"/>
        <dbReference type="ChEBI" id="CHEBI:57856"/>
        <dbReference type="ChEBI" id="CHEBI:59789"/>
        <dbReference type="ChEBI" id="CHEBI:82795"/>
        <dbReference type="EC" id="2.1.1.80"/>
    </reaction>
</comment>
<feature type="compositionally biased region" description="Polar residues" evidence="7">
    <location>
        <begin position="683"/>
        <end position="699"/>
    </location>
</feature>
<evidence type="ECO:0000256" key="5">
    <source>
        <dbReference type="ARBA" id="ARBA00022691"/>
    </source>
</evidence>
<keyword evidence="13" id="KW-1185">Reference proteome</keyword>
<evidence type="ECO:0000259" key="9">
    <source>
        <dbReference type="PROSITE" id="PS50113"/>
    </source>
</evidence>
<dbReference type="InterPro" id="IPR035909">
    <property type="entry name" value="CheB_C"/>
</dbReference>
<dbReference type="Pfam" id="PF08447">
    <property type="entry name" value="PAS_3"/>
    <property type="match status" value="1"/>
</dbReference>
<name>A0A4U6D489_9BACT</name>